<sequence>MALWNTILKTSLGERLVYRGDFALGTLMRFLPIITQIFLWYAVFDAIGAAEGDNPTEIGGFRFRDMVAYYLLTMIARAFSSMPGLASGIARQIREGEIKRYLIQPIDLIGFLLLTRVAHKLAYYAIAIGPFALVFFLCRNYFVDGWPPLPVFIAFCGSLVMGFLIGFFLEATIGMIGFWFLEVTSLLFVLMLFSFFLSGHMFPLTLLPDGVEAVVNFLPFKYLAFFPAAVFLGKIPEQDLPMELAIEAAWLTFFIVACRIAYVRGLKRYSGFGG</sequence>
<dbReference type="EMBL" id="VWOX01000004">
    <property type="protein sequence ID" value="KAA5544665.1"/>
    <property type="molecule type" value="Genomic_DNA"/>
</dbReference>
<feature type="transmembrane region" description="Helical" evidence="1">
    <location>
        <begin position="21"/>
        <end position="43"/>
    </location>
</feature>
<dbReference type="Pfam" id="PF06182">
    <property type="entry name" value="ABC2_membrane_6"/>
    <property type="match status" value="1"/>
</dbReference>
<dbReference type="RefSeq" id="WP_150076277.1">
    <property type="nucleotide sequence ID" value="NZ_VWOX01000004.1"/>
</dbReference>
<proteinExistence type="predicted"/>
<dbReference type="PANTHER" id="PTHR36832:SF1">
    <property type="entry name" value="SLR1174 PROTEIN"/>
    <property type="match status" value="1"/>
</dbReference>
<evidence type="ECO:0000313" key="2">
    <source>
        <dbReference type="EMBL" id="KAA5544665.1"/>
    </source>
</evidence>
<keyword evidence="1" id="KW-0812">Transmembrane</keyword>
<gene>
    <name evidence="2" type="ORF">FYK55_08420</name>
</gene>
<feature type="transmembrane region" description="Helical" evidence="1">
    <location>
        <begin position="213"/>
        <end position="232"/>
    </location>
</feature>
<accession>A0A5M6DHC7</accession>
<feature type="transmembrane region" description="Helical" evidence="1">
    <location>
        <begin position="67"/>
        <end position="90"/>
    </location>
</feature>
<comment type="caution">
    <text evidence="2">The sequence shown here is derived from an EMBL/GenBank/DDBJ whole genome shotgun (WGS) entry which is preliminary data.</text>
</comment>
<protein>
    <submittedName>
        <fullName evidence="2">ABC transporter permease</fullName>
    </submittedName>
</protein>
<name>A0A5M6DHC7_9BACT</name>
<reference evidence="2 3" key="1">
    <citation type="submission" date="2019-08" db="EMBL/GenBank/DDBJ databases">
        <authorList>
            <person name="Dhanesh K."/>
            <person name="Kumar G."/>
            <person name="Sasikala C."/>
            <person name="Venkata Ramana C."/>
        </authorList>
    </citation>
    <scope>NUCLEOTIDE SEQUENCE [LARGE SCALE GENOMIC DNA]</scope>
    <source>
        <strain evidence="2 3">JC645</strain>
    </source>
</reference>
<organism evidence="2 3">
    <name type="scientific">Roseiconus nitratireducens</name>
    <dbReference type="NCBI Taxonomy" id="2605748"/>
    <lineage>
        <taxon>Bacteria</taxon>
        <taxon>Pseudomonadati</taxon>
        <taxon>Planctomycetota</taxon>
        <taxon>Planctomycetia</taxon>
        <taxon>Pirellulales</taxon>
        <taxon>Pirellulaceae</taxon>
        <taxon>Roseiconus</taxon>
    </lineage>
</organism>
<dbReference type="AlphaFoldDB" id="A0A5M6DHC7"/>
<feature type="transmembrane region" description="Helical" evidence="1">
    <location>
        <begin position="176"/>
        <end position="201"/>
    </location>
</feature>
<keyword evidence="1" id="KW-0472">Membrane</keyword>
<dbReference type="PANTHER" id="PTHR36832">
    <property type="entry name" value="SLR1174 PROTEIN-RELATED"/>
    <property type="match status" value="1"/>
</dbReference>
<keyword evidence="1" id="KW-1133">Transmembrane helix</keyword>
<feature type="transmembrane region" description="Helical" evidence="1">
    <location>
        <begin position="121"/>
        <end position="143"/>
    </location>
</feature>
<feature type="transmembrane region" description="Helical" evidence="1">
    <location>
        <begin position="244"/>
        <end position="262"/>
    </location>
</feature>
<dbReference type="InterPro" id="IPR010390">
    <property type="entry name" value="ABC-2_transporter-like"/>
</dbReference>
<evidence type="ECO:0000256" key="1">
    <source>
        <dbReference type="SAM" id="Phobius"/>
    </source>
</evidence>
<evidence type="ECO:0000313" key="3">
    <source>
        <dbReference type="Proteomes" id="UP000324479"/>
    </source>
</evidence>
<feature type="transmembrane region" description="Helical" evidence="1">
    <location>
        <begin position="149"/>
        <end position="169"/>
    </location>
</feature>
<dbReference type="Proteomes" id="UP000324479">
    <property type="component" value="Unassembled WGS sequence"/>
</dbReference>
<keyword evidence="3" id="KW-1185">Reference proteome</keyword>